<dbReference type="AlphaFoldDB" id="A0AAD9VUX2"/>
<organism evidence="1 2">
    <name type="scientific">Odynerus spinipes</name>
    <dbReference type="NCBI Taxonomy" id="1348599"/>
    <lineage>
        <taxon>Eukaryota</taxon>
        <taxon>Metazoa</taxon>
        <taxon>Ecdysozoa</taxon>
        <taxon>Arthropoda</taxon>
        <taxon>Hexapoda</taxon>
        <taxon>Insecta</taxon>
        <taxon>Pterygota</taxon>
        <taxon>Neoptera</taxon>
        <taxon>Endopterygota</taxon>
        <taxon>Hymenoptera</taxon>
        <taxon>Apocrita</taxon>
        <taxon>Aculeata</taxon>
        <taxon>Vespoidea</taxon>
        <taxon>Vespidae</taxon>
        <taxon>Eumeninae</taxon>
        <taxon>Odynerus</taxon>
    </lineage>
</organism>
<keyword evidence="2" id="KW-1185">Reference proteome</keyword>
<comment type="caution">
    <text evidence="1">The sequence shown here is derived from an EMBL/GenBank/DDBJ whole genome shotgun (WGS) entry which is preliminary data.</text>
</comment>
<evidence type="ECO:0000313" key="1">
    <source>
        <dbReference type="EMBL" id="KAK2587941.1"/>
    </source>
</evidence>
<dbReference type="Proteomes" id="UP001258017">
    <property type="component" value="Unassembled WGS sequence"/>
</dbReference>
<name>A0AAD9VUX2_9HYME</name>
<proteinExistence type="predicted"/>
<dbReference type="EMBL" id="JAIFRP010000006">
    <property type="protein sequence ID" value="KAK2587941.1"/>
    <property type="molecule type" value="Genomic_DNA"/>
</dbReference>
<gene>
    <name evidence="1" type="ORF">KPH14_004028</name>
</gene>
<sequence>MCDHCRSAKGYGTASPEKVSLSTKRIDEDSRCGDAQKGCCSWKQSCCGGGCCDSIPNCCSSGRESGTSGGSCATARNLTGGTMSAITAMVSSRHEVLAKRSCSNGNKVPMCYGGECGGGAKSCEECSPNGIGKSGSMFSTIRESDR</sequence>
<reference evidence="1" key="1">
    <citation type="submission" date="2021-08" db="EMBL/GenBank/DDBJ databases">
        <authorList>
            <person name="Misof B."/>
            <person name="Oliver O."/>
            <person name="Podsiadlowski L."/>
            <person name="Donath A."/>
            <person name="Peters R."/>
            <person name="Mayer C."/>
            <person name="Rust J."/>
            <person name="Gunkel S."/>
            <person name="Lesny P."/>
            <person name="Martin S."/>
            <person name="Oeyen J.P."/>
            <person name="Petersen M."/>
            <person name="Panagiotis P."/>
            <person name="Wilbrandt J."/>
            <person name="Tanja T."/>
        </authorList>
    </citation>
    <scope>NUCLEOTIDE SEQUENCE</scope>
    <source>
        <strain evidence="1">GBR_01_08_01A</strain>
        <tissue evidence="1">Thorax + abdomen</tissue>
    </source>
</reference>
<evidence type="ECO:0000313" key="2">
    <source>
        <dbReference type="Proteomes" id="UP001258017"/>
    </source>
</evidence>
<accession>A0AAD9VUX2</accession>
<protein>
    <submittedName>
        <fullName evidence="1">Uncharacterized protein</fullName>
    </submittedName>
</protein>
<reference evidence="1" key="2">
    <citation type="journal article" date="2023" name="Commun. Biol.">
        <title>Intrasexual cuticular hydrocarbon dimorphism in a wasp sheds light on hydrocarbon biosynthesis genes in Hymenoptera.</title>
        <authorList>
            <person name="Moris V.C."/>
            <person name="Podsiadlowski L."/>
            <person name="Martin S."/>
            <person name="Oeyen J.P."/>
            <person name="Donath A."/>
            <person name="Petersen M."/>
            <person name="Wilbrandt J."/>
            <person name="Misof B."/>
            <person name="Liedtke D."/>
            <person name="Thamm M."/>
            <person name="Scheiner R."/>
            <person name="Schmitt T."/>
            <person name="Niehuis O."/>
        </authorList>
    </citation>
    <scope>NUCLEOTIDE SEQUENCE</scope>
    <source>
        <strain evidence="1">GBR_01_08_01A</strain>
    </source>
</reference>